<reference evidence="2 3" key="1">
    <citation type="submission" date="2018-01" db="EMBL/GenBank/DDBJ databases">
        <title>Successful Treatment of Persistent Burkholderia cepacia Bacteremia with Ceftazidime-Avibactam.</title>
        <authorList>
            <person name="Tamma P."/>
            <person name="Fan Y."/>
            <person name="Bergman Y."/>
            <person name="Sick-Samuels A."/>
            <person name="Hsu A."/>
            <person name="Timp W."/>
            <person name="Simner P."/>
        </authorList>
    </citation>
    <scope>NUCLEOTIDE SEQUENCE [LARGE SCALE GENOMIC DNA]</scope>
    <source>
        <strain evidence="2 3">170816</strain>
    </source>
</reference>
<keyword evidence="2" id="KW-0808">Transferase</keyword>
<dbReference type="GO" id="GO:0016747">
    <property type="term" value="F:acyltransferase activity, transferring groups other than amino-acyl groups"/>
    <property type="evidence" value="ECO:0007669"/>
    <property type="project" value="InterPro"/>
</dbReference>
<feature type="domain" description="N-acetyltransferase" evidence="1">
    <location>
        <begin position="33"/>
        <end position="183"/>
    </location>
</feature>
<dbReference type="Pfam" id="PF00583">
    <property type="entry name" value="Acetyltransf_1"/>
    <property type="match status" value="1"/>
</dbReference>
<gene>
    <name evidence="2" type="ORF">C3743_14530</name>
</gene>
<dbReference type="EMBL" id="PQVP01000002">
    <property type="protein sequence ID" value="POZ81547.1"/>
    <property type="molecule type" value="Genomic_DNA"/>
</dbReference>
<dbReference type="Gene3D" id="3.40.630.30">
    <property type="match status" value="1"/>
</dbReference>
<sequence length="183" mass="20515">MGFVVRNHHHAGPAVRLVRARAPASVHRQHGLTMIRNATPDDVPALVELGALMAAESPRYRRYRFSAPKLVALFERLIASEDGFLMMAERDGRPIAVMAAMVMEHWMSEDRIACDFGLFIDPAHRGGMLAARFVRTYREWACERGAIDTFLGISTGVHVEQTARFYKTLGLIEAVITFEVPHV</sequence>
<comment type="caution">
    <text evidence="2">The sequence shown here is derived from an EMBL/GenBank/DDBJ whole genome shotgun (WGS) entry which is preliminary data.</text>
</comment>
<accession>A0A2S5DR38</accession>
<dbReference type="Proteomes" id="UP000238655">
    <property type="component" value="Chromosome 1"/>
</dbReference>
<dbReference type="InterPro" id="IPR000182">
    <property type="entry name" value="GNAT_dom"/>
</dbReference>
<dbReference type="SUPFAM" id="SSF55729">
    <property type="entry name" value="Acyl-CoA N-acyltransferases (Nat)"/>
    <property type="match status" value="1"/>
</dbReference>
<protein>
    <submittedName>
        <fullName evidence="2">GNAT family N-acetyltransferase</fullName>
    </submittedName>
</protein>
<evidence type="ECO:0000259" key="1">
    <source>
        <dbReference type="PROSITE" id="PS51186"/>
    </source>
</evidence>
<dbReference type="AlphaFoldDB" id="A0A2S5DR38"/>
<proteinExistence type="predicted"/>
<dbReference type="InterPro" id="IPR016181">
    <property type="entry name" value="Acyl_CoA_acyltransferase"/>
</dbReference>
<evidence type="ECO:0000313" key="3">
    <source>
        <dbReference type="Proteomes" id="UP000238655"/>
    </source>
</evidence>
<organism evidence="2 3">
    <name type="scientific">Burkholderia contaminans</name>
    <dbReference type="NCBI Taxonomy" id="488447"/>
    <lineage>
        <taxon>Bacteria</taxon>
        <taxon>Pseudomonadati</taxon>
        <taxon>Pseudomonadota</taxon>
        <taxon>Betaproteobacteria</taxon>
        <taxon>Burkholderiales</taxon>
        <taxon>Burkholderiaceae</taxon>
        <taxon>Burkholderia</taxon>
        <taxon>Burkholderia cepacia complex</taxon>
    </lineage>
</organism>
<dbReference type="PROSITE" id="PS51186">
    <property type="entry name" value="GNAT"/>
    <property type="match status" value="1"/>
</dbReference>
<evidence type="ECO:0000313" key="2">
    <source>
        <dbReference type="EMBL" id="POZ81547.1"/>
    </source>
</evidence>
<name>A0A2S5DR38_9BURK</name>